<dbReference type="Pfam" id="PF01645">
    <property type="entry name" value="Glu_synthase"/>
    <property type="match status" value="1"/>
</dbReference>
<name>A0ABM8ZZE1_9VIBR</name>
<evidence type="ECO:0000256" key="2">
    <source>
        <dbReference type="PIRNR" id="PIRNR006429"/>
    </source>
</evidence>
<accession>A0ABM8ZZE1</accession>
<dbReference type="CDD" id="cd02808">
    <property type="entry name" value="GltS_FMN"/>
    <property type="match status" value="1"/>
</dbReference>
<evidence type="ECO:0000256" key="3">
    <source>
        <dbReference type="SAM" id="Phobius"/>
    </source>
</evidence>
<protein>
    <recommendedName>
        <fullName evidence="4">Glutamate synthase domain-containing protein</fullName>
    </recommendedName>
</protein>
<feature type="transmembrane region" description="Helical" evidence="3">
    <location>
        <begin position="30"/>
        <end position="47"/>
    </location>
</feature>
<proteinExistence type="inferred from homology"/>
<dbReference type="PANTHER" id="PTHR43819">
    <property type="entry name" value="ARCHAEAL-TYPE GLUTAMATE SYNTHASE [NADPH]"/>
    <property type="match status" value="1"/>
</dbReference>
<feature type="transmembrane region" description="Helical" evidence="3">
    <location>
        <begin position="7"/>
        <end position="24"/>
    </location>
</feature>
<evidence type="ECO:0000313" key="6">
    <source>
        <dbReference type="Proteomes" id="UP000838748"/>
    </source>
</evidence>
<dbReference type="EMBL" id="CAKLDM010000001">
    <property type="protein sequence ID" value="CAH0535885.1"/>
    <property type="molecule type" value="Genomic_DNA"/>
</dbReference>
<gene>
    <name evidence="5" type="ORF">VMF7928_00034</name>
</gene>
<evidence type="ECO:0000313" key="5">
    <source>
        <dbReference type="EMBL" id="CAH0535885.1"/>
    </source>
</evidence>
<comment type="similarity">
    <text evidence="1 2">Belongs to the glutamate synthase family.</text>
</comment>
<dbReference type="Gene3D" id="3.20.20.70">
    <property type="entry name" value="Aldolase class I"/>
    <property type="match status" value="1"/>
</dbReference>
<dbReference type="InterPro" id="IPR013785">
    <property type="entry name" value="Aldolase_TIM"/>
</dbReference>
<dbReference type="PANTHER" id="PTHR43819:SF1">
    <property type="entry name" value="ARCHAEAL-TYPE GLUTAMATE SYNTHASE [NADPH]"/>
    <property type="match status" value="1"/>
</dbReference>
<organism evidence="5 6">
    <name type="scientific">Vibrio marisflavi CECT 7928</name>
    <dbReference type="NCBI Taxonomy" id="634439"/>
    <lineage>
        <taxon>Bacteria</taxon>
        <taxon>Pseudomonadati</taxon>
        <taxon>Pseudomonadota</taxon>
        <taxon>Gammaproteobacteria</taxon>
        <taxon>Vibrionales</taxon>
        <taxon>Vibrionaceae</taxon>
        <taxon>Vibrio</taxon>
    </lineage>
</organism>
<dbReference type="InterPro" id="IPR024188">
    <property type="entry name" value="GltB"/>
</dbReference>
<dbReference type="InterPro" id="IPR002932">
    <property type="entry name" value="Glu_synthdom"/>
</dbReference>
<feature type="domain" description="Glutamate synthase" evidence="4">
    <location>
        <begin position="155"/>
        <end position="469"/>
    </location>
</feature>
<dbReference type="PIRSF" id="PIRSF006429">
    <property type="entry name" value="GOGAT_lg_2"/>
    <property type="match status" value="1"/>
</dbReference>
<dbReference type="RefSeq" id="WP_237359454.1">
    <property type="nucleotide sequence ID" value="NZ_CAKLDM010000001.1"/>
</dbReference>
<keyword evidence="3" id="KW-1133">Transmembrane helix</keyword>
<keyword evidence="3" id="KW-0812">Transmembrane</keyword>
<sequence length="487" mass="53476">MSYRKIFIFMSTVLSIMAIANQILLQGDTLVLILILAFSTLGWYDLLQKKNAVLREYPIFGHLRYILLDIAPILHDYFVENNTEGRPFSKNAIKQVYARAENKPGYHPLGTERDFYKEGLEWVGHSMFSKGEFQDPPRVLVGGPECTHPYSASILNISAMSFGALSKTAIQSLNKGAALGGFSHNTGEGGLTPFHMEGGDIVLQVGTANFGFRYPDGHLDEEAFRKKSTLESVKMVEIKLSQGAKPGHGGVLPAVKNTAEIAKIRMVEPHTDVLSPPFNPSFPTEEKLVEFIGKLRELSGGKPVGIKLCVGQPKEFESLLDRFLSQDIYPDFITVDAAEGGTGAAPLDYSNHIGMRGDDALKFVHNSLINKGLRDRIKIIYAGKVVSGFGMFKAFCYGADLCNSARGFMLSLGCIQSLKCHTDHCPTGVATQNPELAKGIVPSFKAHRVRNYHDNTIADFIDIAETAGVTSFSQFSQELISIYKPVS</sequence>
<keyword evidence="6" id="KW-1185">Reference proteome</keyword>
<evidence type="ECO:0000259" key="4">
    <source>
        <dbReference type="Pfam" id="PF01645"/>
    </source>
</evidence>
<keyword evidence="3" id="KW-0472">Membrane</keyword>
<dbReference type="Proteomes" id="UP000838748">
    <property type="component" value="Unassembled WGS sequence"/>
</dbReference>
<reference evidence="5" key="1">
    <citation type="submission" date="2021-11" db="EMBL/GenBank/DDBJ databases">
        <authorList>
            <person name="Rodrigo-Torres L."/>
            <person name="Arahal R. D."/>
            <person name="Lucena T."/>
        </authorList>
    </citation>
    <scope>NUCLEOTIDE SEQUENCE</scope>
    <source>
        <strain evidence="5">CECT 7928</strain>
    </source>
</reference>
<dbReference type="SUPFAM" id="SSF51395">
    <property type="entry name" value="FMN-linked oxidoreductases"/>
    <property type="match status" value="1"/>
</dbReference>
<evidence type="ECO:0000256" key="1">
    <source>
        <dbReference type="ARBA" id="ARBA00009716"/>
    </source>
</evidence>
<comment type="caution">
    <text evidence="5">The sequence shown here is derived from an EMBL/GenBank/DDBJ whole genome shotgun (WGS) entry which is preliminary data.</text>
</comment>